<feature type="signal peptide" evidence="2">
    <location>
        <begin position="1"/>
        <end position="20"/>
    </location>
</feature>
<feature type="chain" id="PRO_5014326637" evidence="2">
    <location>
        <begin position="21"/>
        <end position="332"/>
    </location>
</feature>
<gene>
    <name evidence="3" type="ORF">CUN60_08100</name>
</gene>
<reference evidence="4" key="1">
    <citation type="submission" date="2017-11" db="EMBL/GenBank/DDBJ databases">
        <authorList>
            <person name="Chan K.G."/>
            <person name="Lee L.S."/>
        </authorList>
    </citation>
    <scope>NUCLEOTIDE SEQUENCE [LARGE SCALE GENOMIC DNA]</scope>
    <source>
        <strain evidence="4">DSM 100970</strain>
    </source>
</reference>
<evidence type="ECO:0000256" key="2">
    <source>
        <dbReference type="SAM" id="SignalP"/>
    </source>
</evidence>
<dbReference type="Gene3D" id="2.130.10.10">
    <property type="entry name" value="YVTN repeat-like/Quinoprotein amine dehydrogenase"/>
    <property type="match status" value="1"/>
</dbReference>
<feature type="region of interest" description="Disordered" evidence="1">
    <location>
        <begin position="27"/>
        <end position="48"/>
    </location>
</feature>
<name>A0A2I7N704_9NEIS</name>
<dbReference type="SUPFAM" id="SSF50998">
    <property type="entry name" value="Quinoprotein alcohol dehydrogenase-like"/>
    <property type="match status" value="1"/>
</dbReference>
<dbReference type="KEGG" id="nba:CUN60_08100"/>
<proteinExistence type="predicted"/>
<dbReference type="OrthoDB" id="9809670at2"/>
<protein>
    <submittedName>
        <fullName evidence="3">Uncharacterized protein</fullName>
    </submittedName>
</protein>
<evidence type="ECO:0000256" key="1">
    <source>
        <dbReference type="SAM" id="MobiDB-lite"/>
    </source>
</evidence>
<organism evidence="3 4">
    <name type="scientific">Aquella oligotrophica</name>
    <dbReference type="NCBI Taxonomy" id="2067065"/>
    <lineage>
        <taxon>Bacteria</taxon>
        <taxon>Pseudomonadati</taxon>
        <taxon>Pseudomonadota</taxon>
        <taxon>Betaproteobacteria</taxon>
        <taxon>Neisseriales</taxon>
        <taxon>Neisseriaceae</taxon>
        <taxon>Aquella</taxon>
    </lineage>
</organism>
<evidence type="ECO:0000313" key="4">
    <source>
        <dbReference type="Proteomes" id="UP000236655"/>
    </source>
</evidence>
<accession>A0A2I7N704</accession>
<keyword evidence="4" id="KW-1185">Reference proteome</keyword>
<sequence length="332" mass="36463">MHVNKILLILLSACTLNSFAVSGSSPATMSTPSRAHTAGVSQQNKSLDHSPVTTLNTISTGVILASTERGGLFLYRNQRWTSLGNSPDGQQIYRTAVLDGVIYVLTASNILYQVNPSAKKWQLLPITKNLKIWDIAATGDLVYLAGSNGDNYLLQKGKLKKLPSLEIKSLYAVSEHEVYAGDASGQLYRFTGKLLDKGWKKEASLDGYNKPIWSINKSPVEGIIAGTDNGNVVKYDKDTNSLQPIGNPILSQFDNSKVWYLQADSENIYTVTDNGSLFVYHDGYWKKHAINIANETDCKIWSIYISGKTLYIGTESGVVLAYNLVTDKISIL</sequence>
<dbReference type="AlphaFoldDB" id="A0A2I7N704"/>
<dbReference type="Proteomes" id="UP000236655">
    <property type="component" value="Chromosome"/>
</dbReference>
<dbReference type="RefSeq" id="WP_102951552.1">
    <property type="nucleotide sequence ID" value="NZ_CP024847.1"/>
</dbReference>
<keyword evidence="2" id="KW-0732">Signal</keyword>
<evidence type="ECO:0000313" key="3">
    <source>
        <dbReference type="EMBL" id="AUR52256.1"/>
    </source>
</evidence>
<dbReference type="InterPro" id="IPR015943">
    <property type="entry name" value="WD40/YVTN_repeat-like_dom_sf"/>
</dbReference>
<dbReference type="EMBL" id="CP024847">
    <property type="protein sequence ID" value="AUR52256.1"/>
    <property type="molecule type" value="Genomic_DNA"/>
</dbReference>
<dbReference type="InterPro" id="IPR011047">
    <property type="entry name" value="Quinoprotein_ADH-like_sf"/>
</dbReference>